<evidence type="ECO:0000313" key="2">
    <source>
        <dbReference type="Proteomes" id="UP001370490"/>
    </source>
</evidence>
<dbReference type="AlphaFoldDB" id="A0AAN8UP44"/>
<evidence type="ECO:0000313" key="1">
    <source>
        <dbReference type="EMBL" id="KAK6916384.1"/>
    </source>
</evidence>
<dbReference type="PANTHER" id="PTHR31439:SF7">
    <property type="entry name" value="EXPRESSED PROTEIN"/>
    <property type="match status" value="1"/>
</dbReference>
<comment type="caution">
    <text evidence="1">The sequence shown here is derived from an EMBL/GenBank/DDBJ whole genome shotgun (WGS) entry which is preliminary data.</text>
</comment>
<reference evidence="1 2" key="1">
    <citation type="submission" date="2023-12" db="EMBL/GenBank/DDBJ databases">
        <title>A high-quality genome assembly for Dillenia turbinata (Dilleniales).</title>
        <authorList>
            <person name="Chanderbali A."/>
        </authorList>
    </citation>
    <scope>NUCLEOTIDE SEQUENCE [LARGE SCALE GENOMIC DNA]</scope>
    <source>
        <strain evidence="1">LSX21</strain>
        <tissue evidence="1">Leaf</tissue>
    </source>
</reference>
<name>A0AAN8UP44_9MAGN</name>
<gene>
    <name evidence="1" type="ORF">RJ641_019245</name>
</gene>
<dbReference type="Proteomes" id="UP001370490">
    <property type="component" value="Unassembled WGS sequence"/>
</dbReference>
<proteinExistence type="predicted"/>
<dbReference type="EMBL" id="JBAMMX010000024">
    <property type="protein sequence ID" value="KAK6916384.1"/>
    <property type="molecule type" value="Genomic_DNA"/>
</dbReference>
<keyword evidence="2" id="KW-1185">Reference proteome</keyword>
<accession>A0AAN8UP44</accession>
<sequence length="520" mass="58686">MEIWSWICNLPGSEDWSESNPPLTLQLASSPTQSIHLKAERTSGSNAEALVTFSICIEGFFNTSNDQKTLWVSDACPLSSDKPFLPLVLQLLQEVILRAPNGNVSTCPRSQLRKLKPEPVSWVLDSHSPESFSGFFDFVFLMRLFWLCVCDAPSEVGSLYFHSLLGPNIEGLSWKHAPVLRTFFVSVGVDVELCLVRSLGYMLAKWLILREANGAGLGQLVPLPTLGFCYAGETHGFWTLKGYAPVMSMNCTRVDKKRSLYPIVEAKESALRYALAHQQLEAVVQLEYSVEFCEGFIRVSAGVDNLRFHVAKLGFNKNEEDPYANERHFPSRIRVWVGPEVGATYVAHMSLGRSTDNVEKEIETQKMVKGNFEKSKLPRVKSTLRTSTRTKVKNWRWDQDVEGNAAIFEAILCDNMTGAETATWNPSIGDSRKPGLGFQKRYTGVNRPFSKNGSIVFARDEYGESVVWRLSKEMEGSVLKWRIGGRVWLSYWPCDVKSCYFETRCVEWCDEVDLPLIPNK</sequence>
<protein>
    <submittedName>
        <fullName evidence="1">Uncharacterized protein</fullName>
    </submittedName>
</protein>
<organism evidence="1 2">
    <name type="scientific">Dillenia turbinata</name>
    <dbReference type="NCBI Taxonomy" id="194707"/>
    <lineage>
        <taxon>Eukaryota</taxon>
        <taxon>Viridiplantae</taxon>
        <taxon>Streptophyta</taxon>
        <taxon>Embryophyta</taxon>
        <taxon>Tracheophyta</taxon>
        <taxon>Spermatophyta</taxon>
        <taxon>Magnoliopsida</taxon>
        <taxon>eudicotyledons</taxon>
        <taxon>Gunneridae</taxon>
        <taxon>Pentapetalae</taxon>
        <taxon>Dilleniales</taxon>
        <taxon>Dilleniaceae</taxon>
        <taxon>Dillenia</taxon>
    </lineage>
</organism>
<dbReference type="PANTHER" id="PTHR31439">
    <property type="entry name" value="EXPRESSED PROTEIN"/>
    <property type="match status" value="1"/>
</dbReference>